<protein>
    <submittedName>
        <fullName evidence="2">Uncharacterized protein</fullName>
    </submittedName>
</protein>
<evidence type="ECO:0000313" key="3">
    <source>
        <dbReference type="Proteomes" id="UP000187609"/>
    </source>
</evidence>
<dbReference type="Proteomes" id="UP000187609">
    <property type="component" value="Unassembled WGS sequence"/>
</dbReference>
<comment type="caution">
    <text evidence="2">The sequence shown here is derived from an EMBL/GenBank/DDBJ whole genome shotgun (WGS) entry which is preliminary data.</text>
</comment>
<feature type="compositionally biased region" description="Basic and acidic residues" evidence="1">
    <location>
        <begin position="1"/>
        <end position="10"/>
    </location>
</feature>
<dbReference type="EMBL" id="MJEQ01037187">
    <property type="protein sequence ID" value="OIT03354.1"/>
    <property type="molecule type" value="Genomic_DNA"/>
</dbReference>
<feature type="region of interest" description="Disordered" evidence="1">
    <location>
        <begin position="1"/>
        <end position="28"/>
    </location>
</feature>
<gene>
    <name evidence="2" type="ORF">A4A49_03132</name>
</gene>
<dbReference type="KEGG" id="nau:109225459"/>
<reference evidence="2" key="1">
    <citation type="submission" date="2016-11" db="EMBL/GenBank/DDBJ databases">
        <title>The genome of Nicotiana attenuata.</title>
        <authorList>
            <person name="Xu S."/>
            <person name="Brockmoeller T."/>
            <person name="Gaquerel E."/>
            <person name="Navarro A."/>
            <person name="Kuhl H."/>
            <person name="Gase K."/>
            <person name="Ling Z."/>
            <person name="Zhou W."/>
            <person name="Kreitzer C."/>
            <person name="Stanke M."/>
            <person name="Tang H."/>
            <person name="Lyons E."/>
            <person name="Pandey P."/>
            <person name="Pandey S.P."/>
            <person name="Timmermann B."/>
            <person name="Baldwin I.T."/>
        </authorList>
    </citation>
    <scope>NUCLEOTIDE SEQUENCE [LARGE SCALE GENOMIC DNA]</scope>
    <source>
        <strain evidence="2">UT</strain>
    </source>
</reference>
<keyword evidence="3" id="KW-1185">Reference proteome</keyword>
<evidence type="ECO:0000313" key="2">
    <source>
        <dbReference type="EMBL" id="OIT03354.1"/>
    </source>
</evidence>
<dbReference type="AlphaFoldDB" id="A0A1J6IFD4"/>
<dbReference type="OrthoDB" id="1904540at2759"/>
<sequence>MGARIGEKGNKVSTPSTLRNFSSPNDRERERGMLPLKLLVRSLVSGDAIANPTRFATLPFHQNCDRTDHENIAITNMSSTTGKIPFMLFVPTKELVKDSFRLATLARDIGMDLFPNPSLSHIIFSWPVVSHSTTSSSSSSSLLLSNDAAPLPFPSLATASLSHLRLFANLSKGFFKLVFLKSNHNPFDEISFYSSNNNWDVTTLSLISRKTGVRIDSMDGFTKTLLGVGWTLFKTNKSSKDSVVYLYRKLDLNRVHFRWSCEKENGNCRVRELRLPQLDFKNAPLRILHYILLMTDDIFYLA</sequence>
<name>A0A1J6IFD4_NICAT</name>
<organism evidence="2 3">
    <name type="scientific">Nicotiana attenuata</name>
    <name type="common">Coyote tobacco</name>
    <dbReference type="NCBI Taxonomy" id="49451"/>
    <lineage>
        <taxon>Eukaryota</taxon>
        <taxon>Viridiplantae</taxon>
        <taxon>Streptophyta</taxon>
        <taxon>Embryophyta</taxon>
        <taxon>Tracheophyta</taxon>
        <taxon>Spermatophyta</taxon>
        <taxon>Magnoliopsida</taxon>
        <taxon>eudicotyledons</taxon>
        <taxon>Gunneridae</taxon>
        <taxon>Pentapetalae</taxon>
        <taxon>asterids</taxon>
        <taxon>lamiids</taxon>
        <taxon>Solanales</taxon>
        <taxon>Solanaceae</taxon>
        <taxon>Nicotianoideae</taxon>
        <taxon>Nicotianeae</taxon>
        <taxon>Nicotiana</taxon>
    </lineage>
</organism>
<evidence type="ECO:0000256" key="1">
    <source>
        <dbReference type="SAM" id="MobiDB-lite"/>
    </source>
</evidence>
<accession>A0A1J6IFD4</accession>
<dbReference type="OMA" id="NWDCCSF"/>
<proteinExistence type="predicted"/>
<dbReference type="Gramene" id="OIT03354">
    <property type="protein sequence ID" value="OIT03354"/>
    <property type="gene ID" value="A4A49_03132"/>
</dbReference>
<feature type="compositionally biased region" description="Polar residues" evidence="1">
    <location>
        <begin position="11"/>
        <end position="24"/>
    </location>
</feature>